<dbReference type="NCBIfam" id="TIGR01662">
    <property type="entry name" value="HAD-SF-IIIA"/>
    <property type="match status" value="1"/>
</dbReference>
<dbReference type="EMBL" id="CP031198">
    <property type="protein sequence ID" value="QCZ53455.1"/>
    <property type="molecule type" value="Genomic_DNA"/>
</dbReference>
<dbReference type="Pfam" id="PF00702">
    <property type="entry name" value="Hydrolase"/>
    <property type="match status" value="1"/>
</dbReference>
<protein>
    <submittedName>
        <fullName evidence="1">YqeG</fullName>
    </submittedName>
</protein>
<dbReference type="InterPro" id="IPR006549">
    <property type="entry name" value="HAD-SF_hydro_IIIA"/>
</dbReference>
<gene>
    <name evidence="1" type="ORF">UCCLBBS449_1511</name>
</gene>
<dbReference type="Proteomes" id="UP000307074">
    <property type="component" value="Chromosome"/>
</dbReference>
<dbReference type="AlphaFoldDB" id="A0A5B7Y0C9"/>
<dbReference type="CDD" id="cd16416">
    <property type="entry name" value="HAD_BsYqeG-like"/>
    <property type="match status" value="1"/>
</dbReference>
<dbReference type="GO" id="GO:0008962">
    <property type="term" value="F:phosphatidylglycerophosphatase activity"/>
    <property type="evidence" value="ECO:0007669"/>
    <property type="project" value="InterPro"/>
</dbReference>
<sequence length="228" mass="26687">MADQLWRKYLGKGQSLSVFRVVKLRRIAYNSMLDMPRMAKKRRGAVTRMVSQFKPTWMVKNIYDLTPAQLRANGIKVILTDLDNTLIAWNNPDGTPELRHWLTLLELAGIRVIVVSNNNRKRVDRAVAPFNLDYIHRALKPLSWGILRALRRWHLNRDEVVMVGDQLLTDVWAAHHSGVRSVLVKPILKSDAWVTKGNRLMEKVVMWRLRHNYPELTWQEDLDERKAH</sequence>
<dbReference type="Gene3D" id="3.40.50.1000">
    <property type="entry name" value="HAD superfamily/HAD-like"/>
    <property type="match status" value="1"/>
</dbReference>
<dbReference type="SUPFAM" id="SSF56784">
    <property type="entry name" value="HAD-like"/>
    <property type="match status" value="1"/>
</dbReference>
<evidence type="ECO:0000313" key="2">
    <source>
        <dbReference type="Proteomes" id="UP000307074"/>
    </source>
</evidence>
<dbReference type="InterPro" id="IPR036412">
    <property type="entry name" value="HAD-like_sf"/>
</dbReference>
<evidence type="ECO:0000313" key="1">
    <source>
        <dbReference type="EMBL" id="QCZ53455.1"/>
    </source>
</evidence>
<organism evidence="1 2">
    <name type="scientific">Levilactobacillus brevis</name>
    <name type="common">Lactobacillus brevis</name>
    <dbReference type="NCBI Taxonomy" id="1580"/>
    <lineage>
        <taxon>Bacteria</taxon>
        <taxon>Bacillati</taxon>
        <taxon>Bacillota</taxon>
        <taxon>Bacilli</taxon>
        <taxon>Lactobacillales</taxon>
        <taxon>Lactobacillaceae</taxon>
        <taxon>Levilactobacillus</taxon>
    </lineage>
</organism>
<proteinExistence type="predicted"/>
<dbReference type="InterPro" id="IPR023214">
    <property type="entry name" value="HAD_sf"/>
</dbReference>
<accession>A0A5B7Y0C9</accession>
<reference evidence="1 2" key="1">
    <citation type="submission" date="2018-07" db="EMBL/GenBank/DDBJ databases">
        <authorList>
            <person name="Feyereisen M."/>
        </authorList>
    </citation>
    <scope>NUCLEOTIDE SEQUENCE [LARGE SCALE GENOMIC DNA]</scope>
    <source>
        <strain evidence="1 2">UCCLBBS449</strain>
    </source>
</reference>
<dbReference type="InterPro" id="IPR010021">
    <property type="entry name" value="PGPP1/Gep4"/>
</dbReference>
<dbReference type="NCBIfam" id="TIGR01668">
    <property type="entry name" value="YqeG_hyp_ppase"/>
    <property type="match status" value="1"/>
</dbReference>
<name>A0A5B7Y0C9_LEVBR</name>